<comment type="cofactor">
    <cofactor evidence="9">
        <name>Mg(2+)</name>
        <dbReference type="ChEBI" id="CHEBI:18420"/>
    </cofactor>
    <text evidence="9">Binds 2 magnesium ions per monomer.</text>
</comment>
<evidence type="ECO:0000313" key="12">
    <source>
        <dbReference type="EMBL" id="NJC04637.1"/>
    </source>
</evidence>
<evidence type="ECO:0000256" key="5">
    <source>
        <dbReference type="ARBA" id="ARBA00022822"/>
    </source>
</evidence>
<evidence type="ECO:0000259" key="10">
    <source>
        <dbReference type="Pfam" id="PF00591"/>
    </source>
</evidence>
<evidence type="ECO:0000313" key="13">
    <source>
        <dbReference type="Proteomes" id="UP000558192"/>
    </source>
</evidence>
<keyword evidence="4 9" id="KW-0808">Transferase</keyword>
<feature type="domain" description="Glycosyl transferase family 3" evidence="10">
    <location>
        <begin position="95"/>
        <end position="343"/>
    </location>
</feature>
<feature type="binding site" evidence="9">
    <location>
        <position position="140"/>
    </location>
    <ligand>
        <name>5-phospho-alpha-D-ribose 1-diphosphate</name>
        <dbReference type="ChEBI" id="CHEBI:58017"/>
    </ligand>
</feature>
<name>A0A7X5Y4Z0_9SPHN</name>
<comment type="similarity">
    <text evidence="8">In the C-terminal section; belongs to the anthranilate phosphoribosyltransferase family.</text>
</comment>
<dbReference type="GO" id="GO:0000162">
    <property type="term" value="P:L-tryptophan biosynthetic process"/>
    <property type="evidence" value="ECO:0007669"/>
    <property type="project" value="UniProtKB-UniRule"/>
</dbReference>
<feature type="binding site" evidence="9">
    <location>
        <position position="112"/>
    </location>
    <ligand>
        <name>Mg(2+)</name>
        <dbReference type="ChEBI" id="CHEBI:18420"/>
        <label>1</label>
    </ligand>
</feature>
<keyword evidence="2 9" id="KW-0028">Amino-acid biosynthesis</keyword>
<feature type="binding site" evidence="9">
    <location>
        <position position="100"/>
    </location>
    <ligand>
        <name>5-phospho-alpha-D-ribose 1-diphosphate</name>
        <dbReference type="ChEBI" id="CHEBI:58017"/>
    </ligand>
</feature>
<dbReference type="InterPro" id="IPR000312">
    <property type="entry name" value="Glycosyl_Trfase_fam3"/>
</dbReference>
<dbReference type="UniPathway" id="UPA00035">
    <property type="reaction ID" value="UER00041"/>
</dbReference>
<dbReference type="PANTHER" id="PTHR43285:SF2">
    <property type="entry name" value="ANTHRANILATE PHOSPHORIBOSYLTRANSFERASE"/>
    <property type="match status" value="1"/>
</dbReference>
<reference evidence="12 13" key="1">
    <citation type="submission" date="2020-03" db="EMBL/GenBank/DDBJ databases">
        <title>Genomic Encyclopedia of Type Strains, Phase IV (KMG-IV): sequencing the most valuable type-strain genomes for metagenomic binning, comparative biology and taxonomic classification.</title>
        <authorList>
            <person name="Goeker M."/>
        </authorList>
    </citation>
    <scope>NUCLEOTIDE SEQUENCE [LARGE SCALE GENOMIC DNA]</scope>
    <source>
        <strain evidence="12 13">DSM 16846</strain>
    </source>
</reference>
<comment type="similarity">
    <text evidence="9">Belongs to the anthranilate phosphoribosyltransferase family.</text>
</comment>
<dbReference type="GO" id="GO:0000287">
    <property type="term" value="F:magnesium ion binding"/>
    <property type="evidence" value="ECO:0007669"/>
    <property type="project" value="UniProtKB-UniRule"/>
</dbReference>
<dbReference type="PANTHER" id="PTHR43285">
    <property type="entry name" value="ANTHRANILATE PHOSPHORIBOSYLTRANSFERASE"/>
    <property type="match status" value="1"/>
</dbReference>
<feature type="domain" description="Glycosyl transferase family 3 N-terminal" evidence="11">
    <location>
        <begin position="28"/>
        <end position="85"/>
    </location>
</feature>
<feature type="binding site" evidence="9">
    <location>
        <position position="186"/>
    </location>
    <ligand>
        <name>anthranilate</name>
        <dbReference type="ChEBI" id="CHEBI:16567"/>
        <label>2</label>
    </ligand>
</feature>
<dbReference type="Gene3D" id="1.20.970.10">
    <property type="entry name" value="Transferase, Pyrimidine Nucleoside Phosphorylase, Chain C"/>
    <property type="match status" value="1"/>
</dbReference>
<evidence type="ECO:0000256" key="1">
    <source>
        <dbReference type="ARBA" id="ARBA00004907"/>
    </source>
</evidence>
<dbReference type="InterPro" id="IPR017459">
    <property type="entry name" value="Glycosyl_Trfase_fam3_N_dom"/>
</dbReference>
<dbReference type="NCBIfam" id="TIGR01245">
    <property type="entry name" value="trpD"/>
    <property type="match status" value="1"/>
</dbReference>
<dbReference type="FunFam" id="3.40.1030.10:FF:000002">
    <property type="entry name" value="Anthranilate phosphoribosyltransferase"/>
    <property type="match status" value="1"/>
</dbReference>
<protein>
    <recommendedName>
        <fullName evidence="9">Anthranilate phosphoribosyltransferase</fullName>
        <ecNumber evidence="9">2.4.2.18</ecNumber>
    </recommendedName>
</protein>
<comment type="subunit">
    <text evidence="9">Homodimer.</text>
</comment>
<dbReference type="Gene3D" id="3.40.1030.10">
    <property type="entry name" value="Nucleoside phosphorylase/phosphoribosyltransferase catalytic domain"/>
    <property type="match status" value="1"/>
</dbReference>
<dbReference type="Proteomes" id="UP000558192">
    <property type="component" value="Unassembled WGS sequence"/>
</dbReference>
<keyword evidence="6 9" id="KW-0057">Aromatic amino acid biosynthesis</keyword>
<dbReference type="Pfam" id="PF02885">
    <property type="entry name" value="Glycos_trans_3N"/>
    <property type="match status" value="1"/>
</dbReference>
<feature type="binding site" evidence="9">
    <location>
        <begin position="128"/>
        <end position="136"/>
    </location>
    <ligand>
        <name>5-phospho-alpha-D-ribose 1-diphosphate</name>
        <dbReference type="ChEBI" id="CHEBI:58017"/>
    </ligand>
</feature>
<organism evidence="12 13">
    <name type="scientific">Sphingomonas kaistensis</name>
    <dbReference type="NCBI Taxonomy" id="298708"/>
    <lineage>
        <taxon>Bacteria</taxon>
        <taxon>Pseudomonadati</taxon>
        <taxon>Pseudomonadota</taxon>
        <taxon>Alphaproteobacteria</taxon>
        <taxon>Sphingomonadales</taxon>
        <taxon>Sphingomonadaceae</taxon>
        <taxon>Sphingomonas</taxon>
    </lineage>
</organism>
<feature type="binding site" evidence="9">
    <location>
        <position position="100"/>
    </location>
    <ligand>
        <name>anthranilate</name>
        <dbReference type="ChEBI" id="CHEBI:16567"/>
        <label>1</label>
    </ligand>
</feature>
<dbReference type="HAMAP" id="MF_00211">
    <property type="entry name" value="TrpD"/>
    <property type="match status" value="1"/>
</dbReference>
<keyword evidence="9" id="KW-0479">Metal-binding</keyword>
<comment type="pathway">
    <text evidence="1 9">Amino-acid biosynthesis; L-tryptophan biosynthesis; L-tryptophan from chorismate: step 2/5.</text>
</comment>
<dbReference type="GO" id="GO:0004048">
    <property type="term" value="F:anthranilate phosphoribosyltransferase activity"/>
    <property type="evidence" value="ECO:0007669"/>
    <property type="project" value="UniProtKB-UniRule"/>
</dbReference>
<dbReference type="InterPro" id="IPR005940">
    <property type="entry name" value="Anthranilate_Pribosyl_Tfrase"/>
</dbReference>
<evidence type="ECO:0000256" key="4">
    <source>
        <dbReference type="ARBA" id="ARBA00022679"/>
    </source>
</evidence>
<dbReference type="InterPro" id="IPR036320">
    <property type="entry name" value="Glycosyl_Trfase_fam3_N_dom_sf"/>
</dbReference>
<dbReference type="EMBL" id="JAATJC010000001">
    <property type="protein sequence ID" value="NJC04637.1"/>
    <property type="molecule type" value="Genomic_DNA"/>
</dbReference>
<dbReference type="SUPFAM" id="SSF47648">
    <property type="entry name" value="Nucleoside phosphorylase/phosphoribosyltransferase N-terminal domain"/>
    <property type="match status" value="1"/>
</dbReference>
<keyword evidence="13" id="KW-1185">Reference proteome</keyword>
<evidence type="ECO:0000259" key="11">
    <source>
        <dbReference type="Pfam" id="PF02885"/>
    </source>
</evidence>
<dbReference type="GO" id="GO:0005829">
    <property type="term" value="C:cytosol"/>
    <property type="evidence" value="ECO:0007669"/>
    <property type="project" value="TreeGrafter"/>
</dbReference>
<keyword evidence="3 9" id="KW-0328">Glycosyltransferase</keyword>
<evidence type="ECO:0000256" key="7">
    <source>
        <dbReference type="ARBA" id="ARBA00052328"/>
    </source>
</evidence>
<accession>A0A7X5Y4Z0</accession>
<feature type="binding site" evidence="9">
    <location>
        <position position="244"/>
    </location>
    <ligand>
        <name>Mg(2+)</name>
        <dbReference type="ChEBI" id="CHEBI:18420"/>
        <label>2</label>
    </ligand>
</feature>
<feature type="binding site" evidence="9">
    <location>
        <begin position="110"/>
        <end position="113"/>
    </location>
    <ligand>
        <name>5-phospho-alpha-D-ribose 1-diphosphate</name>
        <dbReference type="ChEBI" id="CHEBI:58017"/>
    </ligand>
</feature>
<dbReference type="EC" id="2.4.2.18" evidence="9"/>
<dbReference type="SUPFAM" id="SSF52418">
    <property type="entry name" value="Nucleoside phosphorylase/phosphoribosyltransferase catalytic domain"/>
    <property type="match status" value="1"/>
</dbReference>
<dbReference type="InterPro" id="IPR035902">
    <property type="entry name" value="Nuc_phospho_transferase"/>
</dbReference>
<feature type="binding site" evidence="9">
    <location>
        <position position="245"/>
    </location>
    <ligand>
        <name>Mg(2+)</name>
        <dbReference type="ChEBI" id="CHEBI:18420"/>
        <label>1</label>
    </ligand>
</feature>
<evidence type="ECO:0000256" key="2">
    <source>
        <dbReference type="ARBA" id="ARBA00022605"/>
    </source>
</evidence>
<comment type="catalytic activity">
    <reaction evidence="7 9">
        <text>N-(5-phospho-beta-D-ribosyl)anthranilate + diphosphate = 5-phospho-alpha-D-ribose 1-diphosphate + anthranilate</text>
        <dbReference type="Rhea" id="RHEA:11768"/>
        <dbReference type="ChEBI" id="CHEBI:16567"/>
        <dbReference type="ChEBI" id="CHEBI:18277"/>
        <dbReference type="ChEBI" id="CHEBI:33019"/>
        <dbReference type="ChEBI" id="CHEBI:58017"/>
        <dbReference type="EC" id="2.4.2.18"/>
    </reaction>
</comment>
<feature type="binding site" evidence="9">
    <location>
        <position position="108"/>
    </location>
    <ligand>
        <name>5-phospho-alpha-D-ribose 1-diphosphate</name>
        <dbReference type="ChEBI" id="CHEBI:58017"/>
    </ligand>
</feature>
<comment type="caution">
    <text evidence="9">Lacks conserved residue(s) required for the propagation of feature annotation.</text>
</comment>
<dbReference type="AlphaFoldDB" id="A0A7X5Y4Z0"/>
<proteinExistence type="inferred from homology"/>
<feature type="binding site" evidence="9">
    <location>
        <position position="245"/>
    </location>
    <ligand>
        <name>Mg(2+)</name>
        <dbReference type="ChEBI" id="CHEBI:18420"/>
        <label>2</label>
    </ligand>
</feature>
<evidence type="ECO:0000256" key="8">
    <source>
        <dbReference type="ARBA" id="ARBA00061188"/>
    </source>
</evidence>
<feature type="binding site" evidence="9">
    <location>
        <position position="131"/>
    </location>
    <ligand>
        <name>anthranilate</name>
        <dbReference type="ChEBI" id="CHEBI:16567"/>
        <label>1</label>
    </ligand>
</feature>
<evidence type="ECO:0000256" key="6">
    <source>
        <dbReference type="ARBA" id="ARBA00023141"/>
    </source>
</evidence>
<dbReference type="Pfam" id="PF00591">
    <property type="entry name" value="Glycos_transf_3"/>
    <property type="match status" value="1"/>
</dbReference>
<feature type="binding site" evidence="9">
    <location>
        <begin position="103"/>
        <end position="104"/>
    </location>
    <ligand>
        <name>5-phospho-alpha-D-ribose 1-diphosphate</name>
        <dbReference type="ChEBI" id="CHEBI:58017"/>
    </ligand>
</feature>
<comment type="caution">
    <text evidence="12">The sequence shown here is derived from an EMBL/GenBank/DDBJ whole genome shotgun (WGS) entry which is preliminary data.</text>
</comment>
<gene>
    <name evidence="9" type="primary">trpD</name>
    <name evidence="12" type="ORF">GGQ97_000430</name>
</gene>
<keyword evidence="5 9" id="KW-0822">Tryptophan biosynthesis</keyword>
<comment type="function">
    <text evidence="9">Catalyzes the transfer of the phosphoribosyl group of 5-phosphorylribose-1-pyrophosphate (PRPP) to anthranilate to yield N-(5'-phosphoribosyl)-anthranilate (PRA).</text>
</comment>
<keyword evidence="9" id="KW-0460">Magnesium</keyword>
<dbReference type="RefSeq" id="WP_168067432.1">
    <property type="nucleotide sequence ID" value="NZ_JAATJC010000001.1"/>
</dbReference>
<evidence type="ECO:0000256" key="9">
    <source>
        <dbReference type="HAMAP-Rule" id="MF_00211"/>
    </source>
</evidence>
<evidence type="ECO:0000256" key="3">
    <source>
        <dbReference type="ARBA" id="ARBA00022676"/>
    </source>
</evidence>
<sequence length="356" mass="36861">MTQTAHYTAVIPATPPVDAGPVPNPLPRLLAGEDLSADDSQHLFERLVLGRLEPGEIGGMLIALRMKGETPEEMIGAAQALLAAATPFERPDGLFADCCGTGGDGSGTINVSTAAGFVAAAGGLKVAKHGNRSVSSRCGSADVLEALGARIELDPAQARQVLDETGFTFLFAPAYHSGMKHAAIVRRQLSVRTVMNLLGPCVNPARPPVQLLGVADARMLRRIAQVLQALGVSHALVVHGAGLDEVALHAETRAIRLRDGELEELVLTPEDAGFERMPLKALEGGDPADNAKRLRDLLEGGGSRAEQQAVALNAGALLWTAGLAPSFAGGAGKALDLLVTGAAGRTLHGFVEATRG</sequence>